<dbReference type="InterPro" id="IPR056924">
    <property type="entry name" value="SH3_Tf2-1"/>
</dbReference>
<dbReference type="OrthoDB" id="3211671at2759"/>
<evidence type="ECO:0000313" key="3">
    <source>
        <dbReference type="Proteomes" id="UP000027073"/>
    </source>
</evidence>
<name>A0A067NJY3_PLEO1</name>
<accession>A0A067NJY3</accession>
<sequence length="135" mass="15629">FPRGLARKFVPKFIGPLLISRDFGNSSYEIQLPRDLVQRGMHNVFHASLLRMHVPNDDRLFPGRSWDQISSVESQGKEWAVKDIRSHSGMKTESIFEIEWASGDVTWLPYREIKHLHALERYLEVAGVDTIEELP</sequence>
<dbReference type="VEuPathDB" id="FungiDB:PLEOSDRAFT_1025620"/>
<protein>
    <recommendedName>
        <fullName evidence="1">Tf2-1-like SH3-like domain-containing protein</fullName>
    </recommendedName>
</protein>
<dbReference type="STRING" id="1137138.A0A067NJY3"/>
<feature type="domain" description="Tf2-1-like SH3-like" evidence="1">
    <location>
        <begin position="6"/>
        <end position="52"/>
    </location>
</feature>
<feature type="non-terminal residue" evidence="2">
    <location>
        <position position="135"/>
    </location>
</feature>
<dbReference type="EMBL" id="KL198008">
    <property type="protein sequence ID" value="KDQ27325.1"/>
    <property type="molecule type" value="Genomic_DNA"/>
</dbReference>
<dbReference type="InParanoid" id="A0A067NJY3"/>
<dbReference type="AlphaFoldDB" id="A0A067NJY3"/>
<dbReference type="Pfam" id="PF24626">
    <property type="entry name" value="SH3_Tf2-1"/>
    <property type="match status" value="1"/>
</dbReference>
<reference evidence="3" key="1">
    <citation type="journal article" date="2014" name="Proc. Natl. Acad. Sci. U.S.A.">
        <title>Extensive sampling of basidiomycete genomes demonstrates inadequacy of the white-rot/brown-rot paradigm for wood decay fungi.</title>
        <authorList>
            <person name="Riley R."/>
            <person name="Salamov A.A."/>
            <person name="Brown D.W."/>
            <person name="Nagy L.G."/>
            <person name="Floudas D."/>
            <person name="Held B.W."/>
            <person name="Levasseur A."/>
            <person name="Lombard V."/>
            <person name="Morin E."/>
            <person name="Otillar R."/>
            <person name="Lindquist E.A."/>
            <person name="Sun H."/>
            <person name="LaButti K.M."/>
            <person name="Schmutz J."/>
            <person name="Jabbour D."/>
            <person name="Luo H."/>
            <person name="Baker S.E."/>
            <person name="Pisabarro A.G."/>
            <person name="Walton J.D."/>
            <person name="Blanchette R.A."/>
            <person name="Henrissat B."/>
            <person name="Martin F."/>
            <person name="Cullen D."/>
            <person name="Hibbett D.S."/>
            <person name="Grigoriev I.V."/>
        </authorList>
    </citation>
    <scope>NUCLEOTIDE SEQUENCE [LARGE SCALE GENOMIC DNA]</scope>
    <source>
        <strain evidence="3">PC15</strain>
    </source>
</reference>
<organism evidence="2 3">
    <name type="scientific">Pleurotus ostreatus (strain PC15)</name>
    <name type="common">Oyster mushroom</name>
    <dbReference type="NCBI Taxonomy" id="1137138"/>
    <lineage>
        <taxon>Eukaryota</taxon>
        <taxon>Fungi</taxon>
        <taxon>Dikarya</taxon>
        <taxon>Basidiomycota</taxon>
        <taxon>Agaricomycotina</taxon>
        <taxon>Agaricomycetes</taxon>
        <taxon>Agaricomycetidae</taxon>
        <taxon>Agaricales</taxon>
        <taxon>Pleurotineae</taxon>
        <taxon>Pleurotaceae</taxon>
        <taxon>Pleurotus</taxon>
    </lineage>
</organism>
<evidence type="ECO:0000313" key="2">
    <source>
        <dbReference type="EMBL" id="KDQ27325.1"/>
    </source>
</evidence>
<feature type="non-terminal residue" evidence="2">
    <location>
        <position position="1"/>
    </location>
</feature>
<evidence type="ECO:0000259" key="1">
    <source>
        <dbReference type="Pfam" id="PF24626"/>
    </source>
</evidence>
<gene>
    <name evidence="2" type="ORF">PLEOSDRAFT_1025620</name>
</gene>
<dbReference type="Proteomes" id="UP000027073">
    <property type="component" value="Unassembled WGS sequence"/>
</dbReference>
<dbReference type="HOGENOM" id="CLU_132807_0_1_1"/>
<proteinExistence type="predicted"/>